<dbReference type="PANTHER" id="PTHR30624">
    <property type="entry name" value="UNCHARACTERIZED PROTEIN TLDD AND PMBA"/>
    <property type="match status" value="1"/>
</dbReference>
<organism evidence="4 5">
    <name type="scientific">candidate division TA06 bacterium</name>
    <dbReference type="NCBI Taxonomy" id="2250710"/>
    <lineage>
        <taxon>Bacteria</taxon>
        <taxon>Bacteria division TA06</taxon>
    </lineage>
</organism>
<proteinExistence type="inferred from homology"/>
<dbReference type="InterPro" id="IPR045569">
    <property type="entry name" value="Metalloprtase-TldD/E_C"/>
</dbReference>
<dbReference type="PANTHER" id="PTHR30624:SF4">
    <property type="entry name" value="METALLOPROTEASE TLDD"/>
    <property type="match status" value="1"/>
</dbReference>
<dbReference type="GO" id="GO:0005829">
    <property type="term" value="C:cytosol"/>
    <property type="evidence" value="ECO:0007669"/>
    <property type="project" value="TreeGrafter"/>
</dbReference>
<evidence type="ECO:0000256" key="1">
    <source>
        <dbReference type="ARBA" id="ARBA00005836"/>
    </source>
</evidence>
<feature type="signal peptide" evidence="2">
    <location>
        <begin position="1"/>
        <end position="20"/>
    </location>
</feature>
<comment type="caution">
    <text evidence="4">The sequence shown here is derived from an EMBL/GenBank/DDBJ whole genome shotgun (WGS) entry which is preliminary data.</text>
</comment>
<comment type="similarity">
    <text evidence="1">Belongs to the peptidase U62 family.</text>
</comment>
<dbReference type="InterPro" id="IPR051463">
    <property type="entry name" value="Peptidase_U62_metallo"/>
</dbReference>
<dbReference type="InterPro" id="IPR035068">
    <property type="entry name" value="TldD/PmbA_N"/>
</dbReference>
<evidence type="ECO:0000313" key="5">
    <source>
        <dbReference type="Proteomes" id="UP000315525"/>
    </source>
</evidence>
<dbReference type="AlphaFoldDB" id="A0A523UUV7"/>
<dbReference type="Proteomes" id="UP000315525">
    <property type="component" value="Unassembled WGS sequence"/>
</dbReference>
<dbReference type="Gene3D" id="3.30.2290.10">
    <property type="entry name" value="PmbA/TldD superfamily"/>
    <property type="match status" value="1"/>
</dbReference>
<feature type="chain" id="PRO_5022146454" description="Metalloprotease TldD/E C-terminal domain-containing protein" evidence="2">
    <location>
        <begin position="21"/>
        <end position="1123"/>
    </location>
</feature>
<evidence type="ECO:0000313" key="4">
    <source>
        <dbReference type="EMBL" id="TET46318.1"/>
    </source>
</evidence>
<evidence type="ECO:0000256" key="2">
    <source>
        <dbReference type="SAM" id="SignalP"/>
    </source>
</evidence>
<reference evidence="4 5" key="1">
    <citation type="submission" date="2019-03" db="EMBL/GenBank/DDBJ databases">
        <title>Metabolic potential of uncultured bacteria and archaea associated with petroleum seepage in deep-sea sediments.</title>
        <authorList>
            <person name="Dong X."/>
            <person name="Hubert C."/>
        </authorList>
    </citation>
    <scope>NUCLEOTIDE SEQUENCE [LARGE SCALE GENOMIC DNA]</scope>
    <source>
        <strain evidence="4">E44_bin18</strain>
    </source>
</reference>
<feature type="domain" description="Metalloprotease TldD/E C-terminal" evidence="3">
    <location>
        <begin position="299"/>
        <end position="545"/>
    </location>
</feature>
<dbReference type="EMBL" id="SOJN01000057">
    <property type="protein sequence ID" value="TET46318.1"/>
    <property type="molecule type" value="Genomic_DNA"/>
</dbReference>
<gene>
    <name evidence="4" type="ORF">E3J62_04515</name>
</gene>
<keyword evidence="2" id="KW-0732">Signal</keyword>
<dbReference type="GO" id="GO:0008237">
    <property type="term" value="F:metallopeptidase activity"/>
    <property type="evidence" value="ECO:0007669"/>
    <property type="project" value="InterPro"/>
</dbReference>
<sequence length="1123" mass="125781">MKRGVLFCFVLVALTIQVLASDALAGESVLLKAMSEELDRSMKNLKGKEYARLYYLQYQVTDMTTYSVSASYGAIQADDNDRSRFLDVAVRVGDYSMDNTHELRGGGGFRFYMPGEIRIPLSDDPDAIKNSLWLATDRAFKEAQERYIRVKSEKAVKVAEEDPSPDFSKEKSHVYVSDHPHVSFDSAPWRAILKRVSARFKDYPHILTSRASMSVKSETKYIVDSEGTKLQFGRNFIRVSLFGETKADDGMRLYRTRSYHAANLEEVVSTELLIAAVDSIVEELDKLRKAPLVEPYIGPAILMSKASGVFFHEIFGHRIEGHRQKSEMSGQTFTKKVGKKVLPDFISVYDDPSLKEFKGIPLRGYYPYDDEGVPSQKVVVVENGVLKNFLMSRSPIKGFPKSNGHGRKQHGRKVVSRQGNLIIKSSKKVSFPELRARLVEECKRQGRPYGLIFEDISGGFTSMGRWGPQAFKVLPLLVYRVYADGRPDEVVRGVDIVGTPLTCFAKIIETADDDNIFNGTCGAESGWVPVSAISPSILVSEIEVEKKVKEQDKPPILAAPDSKAVSRISEDPLMKAMNDELKRSKKKLKMKKLERPYYIEYTVKDVASMEIEGSFGAVTLSDEDRYRDLYVDLRVGGYEFDNTNYASGRYSFSFTRPKRLVTDDDYNALRRQLWFATDNAYKSALETISQKRAYVKTKTFEEMPDDMSRVKAYSSVEPRAELTASKKVWDERVARISSLFKKHPAIRQSKVRFFAVVSNQYFLNSEGSKHLRPGVLYGLEVTATAQANDGMEVSDFISFYSSSEKGLAPLSEIEKETEDMAASLTKKAKASTIEDYLGPVLFTGQASAEFFEQLLGENIGNPRAPLAENKMLLGMIPGGKLAGKFGRKVLPEFIDITDDPQLKAWKGKELMGYYTVDDDGVAAERVQVVDDGKLTGLLMSRRPTKKVQKSNGHGRAEQGNAVGRMGNMIVKSEKTMSANDLMVEFKNMCKDFDLEYGLIVEKMPEPKFTKESEMGMSYFFGQGQKPPGLLPDPVTVYRVDLKTGKKELIRGCEFSGVILRMMKDIVGTGDEEYVHSFLSVLTPFGPGIPTSVVSPSILVEEMELKKASGETPKPPVLANPYFD</sequence>
<dbReference type="Pfam" id="PF19289">
    <property type="entry name" value="PmbA_TldD_3rd"/>
    <property type="match status" value="2"/>
</dbReference>
<dbReference type="GO" id="GO:0006508">
    <property type="term" value="P:proteolysis"/>
    <property type="evidence" value="ECO:0007669"/>
    <property type="project" value="InterPro"/>
</dbReference>
<evidence type="ECO:0000259" key="3">
    <source>
        <dbReference type="Pfam" id="PF19289"/>
    </source>
</evidence>
<name>A0A523UUV7_UNCT6</name>
<feature type="domain" description="Metalloprotease TldD/E C-terminal" evidence="3">
    <location>
        <begin position="839"/>
        <end position="987"/>
    </location>
</feature>
<protein>
    <recommendedName>
        <fullName evidence="3">Metalloprotease TldD/E C-terminal domain-containing protein</fullName>
    </recommendedName>
</protein>
<dbReference type="InterPro" id="IPR036059">
    <property type="entry name" value="TldD/PmbA_sf"/>
</dbReference>
<dbReference type="SUPFAM" id="SSF111283">
    <property type="entry name" value="Putative modulator of DNA gyrase, PmbA/TldD"/>
    <property type="match status" value="2"/>
</dbReference>
<accession>A0A523UUV7</accession>